<keyword evidence="1" id="KW-0175">Coiled coil</keyword>
<evidence type="ECO:0000256" key="2">
    <source>
        <dbReference type="SAM" id="Phobius"/>
    </source>
</evidence>
<evidence type="ECO:0000256" key="1">
    <source>
        <dbReference type="SAM" id="Coils"/>
    </source>
</evidence>
<gene>
    <name evidence="3" type="ORF">ACFP56_11360</name>
</gene>
<keyword evidence="4" id="KW-1185">Reference proteome</keyword>
<organism evidence="3 4">
    <name type="scientific">Paenibacillus septentrionalis</name>
    <dbReference type="NCBI Taxonomy" id="429342"/>
    <lineage>
        <taxon>Bacteria</taxon>
        <taxon>Bacillati</taxon>
        <taxon>Bacillota</taxon>
        <taxon>Bacilli</taxon>
        <taxon>Bacillales</taxon>
        <taxon>Paenibacillaceae</taxon>
        <taxon>Paenibacillus</taxon>
    </lineage>
</organism>
<evidence type="ECO:0000313" key="3">
    <source>
        <dbReference type="EMBL" id="MFC6333223.1"/>
    </source>
</evidence>
<feature type="transmembrane region" description="Helical" evidence="2">
    <location>
        <begin position="12"/>
        <end position="37"/>
    </location>
</feature>
<comment type="caution">
    <text evidence="3">The sequence shown here is derived from an EMBL/GenBank/DDBJ whole genome shotgun (WGS) entry which is preliminary data.</text>
</comment>
<keyword evidence="2" id="KW-1133">Transmembrane helix</keyword>
<protein>
    <recommendedName>
        <fullName evidence="5">Holin</fullName>
    </recommendedName>
</protein>
<feature type="transmembrane region" description="Helical" evidence="2">
    <location>
        <begin position="43"/>
        <end position="61"/>
    </location>
</feature>
<keyword evidence="2" id="KW-0472">Membrane</keyword>
<sequence length="125" mass="14068">MKQTASLLSEKWKWNIIATIGGVLLGAGLADCLFALNELDLNQIARGLTIFSAGLTILVVMDNTKTQKISEGIQQENQQRLQSMEIQLQDIQRSQQQTEKQLLELKELLSKSAEKEKQPEQDKQS</sequence>
<name>A0ABW1V437_9BACL</name>
<keyword evidence="2" id="KW-0812">Transmembrane</keyword>
<reference evidence="4" key="1">
    <citation type="journal article" date="2019" name="Int. J. Syst. Evol. Microbiol.">
        <title>The Global Catalogue of Microorganisms (GCM) 10K type strain sequencing project: providing services to taxonomists for standard genome sequencing and annotation.</title>
        <authorList>
            <consortium name="The Broad Institute Genomics Platform"/>
            <consortium name="The Broad Institute Genome Sequencing Center for Infectious Disease"/>
            <person name="Wu L."/>
            <person name="Ma J."/>
        </authorList>
    </citation>
    <scope>NUCLEOTIDE SEQUENCE [LARGE SCALE GENOMIC DNA]</scope>
    <source>
        <strain evidence="4">PCU 280</strain>
    </source>
</reference>
<dbReference type="EMBL" id="JBHSTE010000003">
    <property type="protein sequence ID" value="MFC6333223.1"/>
    <property type="molecule type" value="Genomic_DNA"/>
</dbReference>
<evidence type="ECO:0008006" key="5">
    <source>
        <dbReference type="Google" id="ProtNLM"/>
    </source>
</evidence>
<feature type="coiled-coil region" evidence="1">
    <location>
        <begin position="74"/>
        <end position="115"/>
    </location>
</feature>
<accession>A0ABW1V437</accession>
<dbReference type="RefSeq" id="WP_379234455.1">
    <property type="nucleotide sequence ID" value="NZ_JBHSTE010000003.1"/>
</dbReference>
<evidence type="ECO:0000313" key="4">
    <source>
        <dbReference type="Proteomes" id="UP001596233"/>
    </source>
</evidence>
<proteinExistence type="predicted"/>
<dbReference type="Proteomes" id="UP001596233">
    <property type="component" value="Unassembled WGS sequence"/>
</dbReference>